<protein>
    <submittedName>
        <fullName evidence="3">Uncharacterized protein</fullName>
    </submittedName>
</protein>
<organism evidence="3">
    <name type="scientific">uncultured Cytophagales bacterium</name>
    <dbReference type="NCBI Taxonomy" id="158755"/>
    <lineage>
        <taxon>Bacteria</taxon>
        <taxon>Pseudomonadati</taxon>
        <taxon>Bacteroidota</taxon>
        <taxon>Sphingobacteriia</taxon>
        <taxon>Sphingobacteriales</taxon>
        <taxon>environmental samples</taxon>
    </lineage>
</organism>
<evidence type="ECO:0000313" key="3">
    <source>
        <dbReference type="EMBL" id="CAA9224262.1"/>
    </source>
</evidence>
<evidence type="ECO:0000256" key="2">
    <source>
        <dbReference type="SAM" id="Phobius"/>
    </source>
</evidence>
<name>A0A6J4HH36_9SPHI</name>
<feature type="compositionally biased region" description="Pro residues" evidence="1">
    <location>
        <begin position="131"/>
        <end position="142"/>
    </location>
</feature>
<keyword evidence="2" id="KW-0812">Transmembrane</keyword>
<sequence>MSEELIYLTRCCRLIEAKWQRGESKFWKNGDYQKLSELVSTSSRISISPDTLKRLFGKTKTYRSYNPQIETKNALAIFIGYEGWEDFKKRQPVLVGEERLPAPAAPPESGLAPPPEPAPATWVPDAAPVAPDAPPAAAPPAPADILPPEVPPAYSAPPPAASPRRGNRWVGWAVLGLVLLAGLGWLSAPRAARRDAGVAAGPVGNKPLFRARSTRDTVPYTVVFEYDIARLPADSVYIDYGYGLFGHHERELLPRYKRLITYYYHFPGRYTVRLWSGRQVLDSIPVEVLSRGWMAAVYLKNNRLESLEPKLLREGRRKGRLYVSPEAVRAAGIDTALVNWTEFSNIRTFGVDGDNFSLETRFRNSPAEGGFACLESMLRVLGERNLFRLQFNQPGCAHWATVQFGEIELAGKFNDLSPFSTAVSGWRVARLEVRGRRARVLLDGKPVYQMAYRQPVGALRGIIYNFRGGGAVDYIRLFNAKNALVYADEFDR</sequence>
<feature type="compositionally biased region" description="Pro residues" evidence="1">
    <location>
        <begin position="148"/>
        <end position="160"/>
    </location>
</feature>
<keyword evidence="2" id="KW-0472">Membrane</keyword>
<keyword evidence="2" id="KW-1133">Transmembrane helix</keyword>
<gene>
    <name evidence="3" type="ORF">AVDCRST_MAG56-615</name>
</gene>
<dbReference type="EMBL" id="CADCTQ010000057">
    <property type="protein sequence ID" value="CAA9224262.1"/>
    <property type="molecule type" value="Genomic_DNA"/>
</dbReference>
<evidence type="ECO:0000256" key="1">
    <source>
        <dbReference type="SAM" id="MobiDB-lite"/>
    </source>
</evidence>
<feature type="transmembrane region" description="Helical" evidence="2">
    <location>
        <begin position="169"/>
        <end position="188"/>
    </location>
</feature>
<feature type="region of interest" description="Disordered" evidence="1">
    <location>
        <begin position="100"/>
        <end position="160"/>
    </location>
</feature>
<proteinExistence type="predicted"/>
<accession>A0A6J4HH36</accession>
<dbReference type="AlphaFoldDB" id="A0A6J4HH36"/>
<reference evidence="3" key="1">
    <citation type="submission" date="2020-02" db="EMBL/GenBank/DDBJ databases">
        <authorList>
            <person name="Meier V. D."/>
        </authorList>
    </citation>
    <scope>NUCLEOTIDE SEQUENCE</scope>
    <source>
        <strain evidence="3">AVDCRST_MAG56</strain>
    </source>
</reference>
<feature type="compositionally biased region" description="Low complexity" evidence="1">
    <location>
        <begin position="119"/>
        <end position="130"/>
    </location>
</feature>